<keyword evidence="3" id="KW-1185">Reference proteome</keyword>
<dbReference type="Proteomes" id="UP000225706">
    <property type="component" value="Unassembled WGS sequence"/>
</dbReference>
<evidence type="ECO:0000313" key="2">
    <source>
        <dbReference type="EMBL" id="PFX22153.1"/>
    </source>
</evidence>
<accession>A0A2B4RZE5</accession>
<gene>
    <name evidence="2" type="ORF">AWC38_SpisGene13352</name>
</gene>
<feature type="region of interest" description="Disordered" evidence="1">
    <location>
        <begin position="1"/>
        <end position="41"/>
    </location>
</feature>
<proteinExistence type="predicted"/>
<evidence type="ECO:0000313" key="3">
    <source>
        <dbReference type="Proteomes" id="UP000225706"/>
    </source>
</evidence>
<sequence length="138" mass="14530">MPPKRGQPYAERVSKRRRAANSSATLDSVVQPHPSQLRPVDLQEPPHAALATLQLTFSPDVLAALTTSISKAISETLLNVAQPRHSAAAPAIPEVQFVPDPGSTSSTAGNRGSSIINDNPTTINADQAVIHTVNNAVQ</sequence>
<feature type="region of interest" description="Disordered" evidence="1">
    <location>
        <begin position="91"/>
        <end position="120"/>
    </location>
</feature>
<evidence type="ECO:0000256" key="1">
    <source>
        <dbReference type="SAM" id="MobiDB-lite"/>
    </source>
</evidence>
<dbReference type="AlphaFoldDB" id="A0A2B4RZE5"/>
<reference evidence="3" key="1">
    <citation type="journal article" date="2017" name="bioRxiv">
        <title>Comparative analysis of the genomes of Stylophora pistillata and Acropora digitifera provides evidence for extensive differences between species of corals.</title>
        <authorList>
            <person name="Voolstra C.R."/>
            <person name="Li Y."/>
            <person name="Liew Y.J."/>
            <person name="Baumgarten S."/>
            <person name="Zoccola D."/>
            <person name="Flot J.-F."/>
            <person name="Tambutte S."/>
            <person name="Allemand D."/>
            <person name="Aranda M."/>
        </authorList>
    </citation>
    <scope>NUCLEOTIDE SEQUENCE [LARGE SCALE GENOMIC DNA]</scope>
</reference>
<protein>
    <submittedName>
        <fullName evidence="2">Uncharacterized protein</fullName>
    </submittedName>
</protein>
<name>A0A2B4RZE5_STYPI</name>
<organism evidence="2 3">
    <name type="scientific">Stylophora pistillata</name>
    <name type="common">Smooth cauliflower coral</name>
    <dbReference type="NCBI Taxonomy" id="50429"/>
    <lineage>
        <taxon>Eukaryota</taxon>
        <taxon>Metazoa</taxon>
        <taxon>Cnidaria</taxon>
        <taxon>Anthozoa</taxon>
        <taxon>Hexacorallia</taxon>
        <taxon>Scleractinia</taxon>
        <taxon>Astrocoeniina</taxon>
        <taxon>Pocilloporidae</taxon>
        <taxon>Stylophora</taxon>
    </lineage>
</organism>
<comment type="caution">
    <text evidence="2">The sequence shown here is derived from an EMBL/GenBank/DDBJ whole genome shotgun (WGS) entry which is preliminary data.</text>
</comment>
<feature type="compositionally biased region" description="Polar residues" evidence="1">
    <location>
        <begin position="102"/>
        <end position="120"/>
    </location>
</feature>
<dbReference type="EMBL" id="LSMT01000249">
    <property type="protein sequence ID" value="PFX22153.1"/>
    <property type="molecule type" value="Genomic_DNA"/>
</dbReference>